<keyword evidence="3" id="KW-1185">Reference proteome</keyword>
<proteinExistence type="predicted"/>
<evidence type="ECO:0000313" key="2">
    <source>
        <dbReference type="EMBL" id="MDX6805196.1"/>
    </source>
</evidence>
<dbReference type="EMBL" id="JAXAFJ010000002">
    <property type="protein sequence ID" value="MDX6805196.1"/>
    <property type="molecule type" value="Genomic_DNA"/>
</dbReference>
<sequence>MTQQIPLSDNAKITSEADDGTMELAPDLAYIRALIANVVFYGAPGAGDRGWVLIDAGVFGTKDRIKSAAEGRFGEGARPAAIVLTHGHFDHVGVLEDLAEEWDVPVYAHDLEHPYLDGRASYPSGDPSVGGGLMAGMSSLYPTRPVDVSSRLHPLPQDGSVPHMPGWTWVHTPGHSPGHVSLWREADRTMIVGDAFVTTASESAYASAVQAAEMHGPPKYFTIDWDASEASVAKLAALHPSRIITGHGRAMEGPEMDSALQRLSRDFRKIAVPSEGKYVANPARAADGSAYLKP</sequence>
<dbReference type="RefSeq" id="WP_319843322.1">
    <property type="nucleotide sequence ID" value="NZ_JAXAFJ010000002.1"/>
</dbReference>
<dbReference type="SUPFAM" id="SSF56281">
    <property type="entry name" value="Metallo-hydrolase/oxidoreductase"/>
    <property type="match status" value="1"/>
</dbReference>
<reference evidence="2 3" key="1">
    <citation type="submission" date="2023-11" db="EMBL/GenBank/DDBJ databases">
        <authorList>
            <person name="Bao R."/>
        </authorList>
    </citation>
    <scope>NUCLEOTIDE SEQUENCE [LARGE SCALE GENOMIC DNA]</scope>
    <source>
        <strain evidence="2 3">PJ23</strain>
    </source>
</reference>
<comment type="caution">
    <text evidence="2">The sequence shown here is derived from an EMBL/GenBank/DDBJ whole genome shotgun (WGS) entry which is preliminary data.</text>
</comment>
<feature type="domain" description="Metallo-beta-lactamase" evidence="1">
    <location>
        <begin position="35"/>
        <end position="247"/>
    </location>
</feature>
<organism evidence="2 3">
    <name type="scientific">Terrihabitans rhizophilus</name>
    <dbReference type="NCBI Taxonomy" id="3092662"/>
    <lineage>
        <taxon>Bacteria</taxon>
        <taxon>Pseudomonadati</taxon>
        <taxon>Pseudomonadota</taxon>
        <taxon>Alphaproteobacteria</taxon>
        <taxon>Hyphomicrobiales</taxon>
        <taxon>Terrihabitans</taxon>
    </lineage>
</organism>
<dbReference type="Proteomes" id="UP001274321">
    <property type="component" value="Unassembled WGS sequence"/>
</dbReference>
<gene>
    <name evidence="2" type="ORF">SCD90_03875</name>
</gene>
<dbReference type="InterPro" id="IPR001279">
    <property type="entry name" value="Metallo-B-lactamas"/>
</dbReference>
<dbReference type="InterPro" id="IPR050855">
    <property type="entry name" value="NDM-1-like"/>
</dbReference>
<accession>A0ABU4RKT9</accession>
<dbReference type="PANTHER" id="PTHR42951">
    <property type="entry name" value="METALLO-BETA-LACTAMASE DOMAIN-CONTAINING"/>
    <property type="match status" value="1"/>
</dbReference>
<dbReference type="CDD" id="cd07721">
    <property type="entry name" value="yflN-like_MBL-fold"/>
    <property type="match status" value="1"/>
</dbReference>
<dbReference type="SMART" id="SM00849">
    <property type="entry name" value="Lactamase_B"/>
    <property type="match status" value="1"/>
</dbReference>
<evidence type="ECO:0000313" key="3">
    <source>
        <dbReference type="Proteomes" id="UP001274321"/>
    </source>
</evidence>
<evidence type="ECO:0000259" key="1">
    <source>
        <dbReference type="SMART" id="SM00849"/>
    </source>
</evidence>
<name>A0ABU4RKT9_9HYPH</name>
<protein>
    <submittedName>
        <fullName evidence="2">MBL fold metallo-hydrolase</fullName>
    </submittedName>
</protein>
<dbReference type="Pfam" id="PF00753">
    <property type="entry name" value="Lactamase_B"/>
    <property type="match status" value="1"/>
</dbReference>
<dbReference type="Gene3D" id="3.60.15.10">
    <property type="entry name" value="Ribonuclease Z/Hydroxyacylglutathione hydrolase-like"/>
    <property type="match status" value="1"/>
</dbReference>
<dbReference type="InterPro" id="IPR036866">
    <property type="entry name" value="RibonucZ/Hydroxyglut_hydro"/>
</dbReference>
<dbReference type="PANTHER" id="PTHR42951:SF17">
    <property type="entry name" value="METALLO-BETA-LACTAMASE DOMAIN-CONTAINING PROTEIN"/>
    <property type="match status" value="1"/>
</dbReference>